<evidence type="ECO:0000313" key="5">
    <source>
        <dbReference type="Proteomes" id="UP000199245"/>
    </source>
</evidence>
<feature type="domain" description="ParB-like N-terminal" evidence="2">
    <location>
        <begin position="22"/>
        <end position="73"/>
    </location>
</feature>
<protein>
    <submittedName>
        <fullName evidence="4">Chromosome partitioning protein, ParB family</fullName>
    </submittedName>
</protein>
<dbReference type="EMBL" id="FMZW01000001">
    <property type="protein sequence ID" value="SDC07642.1"/>
    <property type="molecule type" value="Genomic_DNA"/>
</dbReference>
<dbReference type="InterPro" id="IPR050336">
    <property type="entry name" value="Chromosome_partition/occlusion"/>
</dbReference>
<feature type="region of interest" description="Disordered" evidence="1">
    <location>
        <begin position="618"/>
        <end position="647"/>
    </location>
</feature>
<accession>A0A1G6IM50</accession>
<dbReference type="SUPFAM" id="SSF110849">
    <property type="entry name" value="ParB/Sulfiredoxin"/>
    <property type="match status" value="1"/>
</dbReference>
<reference evidence="4 5" key="1">
    <citation type="submission" date="2016-10" db="EMBL/GenBank/DDBJ databases">
        <authorList>
            <person name="de Groot N.N."/>
        </authorList>
    </citation>
    <scope>NUCLEOTIDE SEQUENCE [LARGE SCALE GENOMIC DNA]</scope>
    <source>
        <strain evidence="4 5">R5</strain>
    </source>
</reference>
<dbReference type="RefSeq" id="WP_092077686.1">
    <property type="nucleotide sequence ID" value="NZ_FMZW01000001.1"/>
</dbReference>
<gene>
    <name evidence="4" type="ORF">SAMN05216337_1001195</name>
</gene>
<dbReference type="GO" id="GO:0005694">
    <property type="term" value="C:chromosome"/>
    <property type="evidence" value="ECO:0007669"/>
    <property type="project" value="TreeGrafter"/>
</dbReference>
<dbReference type="Gene3D" id="1.10.10.2830">
    <property type="match status" value="1"/>
</dbReference>
<feature type="domain" description="ParB/Spo0J HTH" evidence="3">
    <location>
        <begin position="105"/>
        <end position="189"/>
    </location>
</feature>
<dbReference type="Pfam" id="PF02195">
    <property type="entry name" value="ParB_N"/>
    <property type="match status" value="1"/>
</dbReference>
<feature type="compositionally biased region" description="Basic residues" evidence="1">
    <location>
        <begin position="633"/>
        <end position="647"/>
    </location>
</feature>
<organism evidence="4 5">
    <name type="scientific">Bradyrhizobium brasilense</name>
    <dbReference type="NCBI Taxonomy" id="1419277"/>
    <lineage>
        <taxon>Bacteria</taxon>
        <taxon>Pseudomonadati</taxon>
        <taxon>Pseudomonadota</taxon>
        <taxon>Alphaproteobacteria</taxon>
        <taxon>Hyphomicrobiales</taxon>
        <taxon>Nitrobacteraceae</taxon>
        <taxon>Bradyrhizobium</taxon>
    </lineage>
</organism>
<dbReference type="PANTHER" id="PTHR33375:SF7">
    <property type="entry name" value="CHROMOSOME 2-PARTITIONING PROTEIN PARB-RELATED"/>
    <property type="match status" value="1"/>
</dbReference>
<sequence length="647" mass="70085">MDLQIPLNKLKFGHEDGEGINARIAGRDARIAELAANLHAQGQIENLIVKDAGDGFYSVANGNRRLAAFRMIWGKDSEQLVNCTLHNVDGAKAFEFSLVTAITAEQLHPVDQYEAFAKLEARGKTNDEIAQQYGMGEKQVKQALALGRLSPVIRDAWRAGEIKAEVAQAFTLAADHKSQDRLYKKLSKENDLDRHHIRAELGVKGHEDVGSLVNFVGIEAYRLRGGAVTEDLFKEQHIVSDDVLLKAMVGERLAKECDRLVVEQGWQWAAVEEDLPKSWRSWPTTRVDVSKFFTEQEAAEAKRLHKLEEDLENEPGYDWDAIQRVSSELGRLEAAVLPRAFTDKQKAKLGCMVAVDDDGGLEIQYGISRPPATTKSEAAARPPTAGESPEIKASSKSGKPAEPDLSQALIQRLSTQLTSAAHTALNQDQDLAISVLLAGLASSAPDGIRVNVTGMGAGKLDLLGARKFADALELARALKPAERIGLLVLVAGAALDFQRYSSNDDNLLKGNPGLICEAIKPDAMNAALRGAFDAKDYFNSVPKALCLAAIKEAIGADIARQQEKKKGPEIAAFALANVPSTGWLPPQLRIKGYDGPPAKPKAAAAAKPQITAAAVRKAKAERETKRAANAQKRVAKAAAKRAPKKKR</sequence>
<evidence type="ECO:0000259" key="2">
    <source>
        <dbReference type="Pfam" id="PF02195"/>
    </source>
</evidence>
<dbReference type="PANTHER" id="PTHR33375">
    <property type="entry name" value="CHROMOSOME-PARTITIONING PROTEIN PARB-RELATED"/>
    <property type="match status" value="1"/>
</dbReference>
<dbReference type="GO" id="GO:0007059">
    <property type="term" value="P:chromosome segregation"/>
    <property type="evidence" value="ECO:0007669"/>
    <property type="project" value="TreeGrafter"/>
</dbReference>
<dbReference type="InterPro" id="IPR036086">
    <property type="entry name" value="ParB/Sulfiredoxin_sf"/>
</dbReference>
<name>A0A1G6IM50_9BRAD</name>
<evidence type="ECO:0000259" key="3">
    <source>
        <dbReference type="Pfam" id="PF17762"/>
    </source>
</evidence>
<dbReference type="Gene3D" id="3.90.1530.30">
    <property type="match status" value="1"/>
</dbReference>
<dbReference type="InterPro" id="IPR003115">
    <property type="entry name" value="ParB_N"/>
</dbReference>
<dbReference type="Pfam" id="PF17762">
    <property type="entry name" value="HTH_ParB"/>
    <property type="match status" value="1"/>
</dbReference>
<dbReference type="AlphaFoldDB" id="A0A1G6IM50"/>
<feature type="region of interest" description="Disordered" evidence="1">
    <location>
        <begin position="367"/>
        <end position="403"/>
    </location>
</feature>
<evidence type="ECO:0000313" key="4">
    <source>
        <dbReference type="EMBL" id="SDC07642.1"/>
    </source>
</evidence>
<proteinExistence type="predicted"/>
<evidence type="ECO:0000256" key="1">
    <source>
        <dbReference type="SAM" id="MobiDB-lite"/>
    </source>
</evidence>
<dbReference type="Proteomes" id="UP000199245">
    <property type="component" value="Unassembled WGS sequence"/>
</dbReference>
<dbReference type="InterPro" id="IPR041468">
    <property type="entry name" value="HTH_ParB/Spo0J"/>
</dbReference>
<dbReference type="SUPFAM" id="SSF109709">
    <property type="entry name" value="KorB DNA-binding domain-like"/>
    <property type="match status" value="1"/>
</dbReference>